<organism evidence="9 10">
    <name type="scientific">Asbolus verrucosus</name>
    <name type="common">Desert ironclad beetle</name>
    <dbReference type="NCBI Taxonomy" id="1661398"/>
    <lineage>
        <taxon>Eukaryota</taxon>
        <taxon>Metazoa</taxon>
        <taxon>Ecdysozoa</taxon>
        <taxon>Arthropoda</taxon>
        <taxon>Hexapoda</taxon>
        <taxon>Insecta</taxon>
        <taxon>Pterygota</taxon>
        <taxon>Neoptera</taxon>
        <taxon>Endopterygota</taxon>
        <taxon>Coleoptera</taxon>
        <taxon>Polyphaga</taxon>
        <taxon>Cucujiformia</taxon>
        <taxon>Tenebrionidae</taxon>
        <taxon>Pimeliinae</taxon>
        <taxon>Asbolus</taxon>
    </lineage>
</organism>
<feature type="transmembrane region" description="Helical" evidence="8">
    <location>
        <begin position="66"/>
        <end position="88"/>
    </location>
</feature>
<proteinExistence type="inferred from homology"/>
<evidence type="ECO:0000256" key="8">
    <source>
        <dbReference type="RuleBase" id="RU363108"/>
    </source>
</evidence>
<gene>
    <name evidence="9" type="ORF">BDFB_011193</name>
</gene>
<keyword evidence="4 8" id="KW-1133">Transmembrane helix</keyword>
<evidence type="ECO:0000313" key="10">
    <source>
        <dbReference type="Proteomes" id="UP000292052"/>
    </source>
</evidence>
<dbReference type="InterPro" id="IPR013604">
    <property type="entry name" value="7TM_chemorcpt"/>
</dbReference>
<reference evidence="9 10" key="1">
    <citation type="submission" date="2017-03" db="EMBL/GenBank/DDBJ databases">
        <title>Genome of the blue death feigning beetle - Asbolus verrucosus.</title>
        <authorList>
            <person name="Rider S.D."/>
        </authorList>
    </citation>
    <scope>NUCLEOTIDE SEQUENCE [LARGE SCALE GENOMIC DNA]</scope>
    <source>
        <strain evidence="9">Butters</strain>
        <tissue evidence="9">Head and leg muscle</tissue>
    </source>
</reference>
<dbReference type="Pfam" id="PF08395">
    <property type="entry name" value="7tm_7"/>
    <property type="match status" value="1"/>
</dbReference>
<evidence type="ECO:0000256" key="5">
    <source>
        <dbReference type="ARBA" id="ARBA00023136"/>
    </source>
</evidence>
<dbReference type="GO" id="GO:0050909">
    <property type="term" value="P:sensory perception of taste"/>
    <property type="evidence" value="ECO:0007669"/>
    <property type="project" value="InterPro"/>
</dbReference>
<dbReference type="PANTHER" id="PTHR21143">
    <property type="entry name" value="INVERTEBRATE GUSTATORY RECEPTOR"/>
    <property type="match status" value="1"/>
</dbReference>
<feature type="transmembrane region" description="Helical" evidence="8">
    <location>
        <begin position="115"/>
        <end position="135"/>
    </location>
</feature>
<accession>A0A482W8B8</accession>
<dbReference type="Proteomes" id="UP000292052">
    <property type="component" value="Unassembled WGS sequence"/>
</dbReference>
<evidence type="ECO:0000256" key="2">
    <source>
        <dbReference type="ARBA" id="ARBA00022475"/>
    </source>
</evidence>
<comment type="function">
    <text evidence="8">Gustatory receptor which mediates acceptance or avoidance behavior, depending on its substrates.</text>
</comment>
<keyword evidence="10" id="KW-1185">Reference proteome</keyword>
<keyword evidence="6 8" id="KW-0675">Receptor</keyword>
<feature type="transmembrane region" description="Helical" evidence="8">
    <location>
        <begin position="155"/>
        <end position="172"/>
    </location>
</feature>
<feature type="transmembrane region" description="Helical" evidence="8">
    <location>
        <begin position="34"/>
        <end position="54"/>
    </location>
</feature>
<keyword evidence="7 8" id="KW-0807">Transducer</keyword>
<feature type="transmembrane region" description="Helical" evidence="8">
    <location>
        <begin position="340"/>
        <end position="359"/>
    </location>
</feature>
<dbReference type="PANTHER" id="PTHR21143:SF104">
    <property type="entry name" value="GUSTATORY RECEPTOR 8A-RELATED"/>
    <property type="match status" value="1"/>
</dbReference>
<dbReference type="EMBL" id="QDEB01017408">
    <property type="protein sequence ID" value="RZC41410.1"/>
    <property type="molecule type" value="Genomic_DNA"/>
</dbReference>
<evidence type="ECO:0000313" key="9">
    <source>
        <dbReference type="EMBL" id="RZC41410.1"/>
    </source>
</evidence>
<keyword evidence="3 8" id="KW-0812">Transmembrane</keyword>
<dbReference type="GO" id="GO:0030424">
    <property type="term" value="C:axon"/>
    <property type="evidence" value="ECO:0007669"/>
    <property type="project" value="TreeGrafter"/>
</dbReference>
<evidence type="ECO:0000256" key="1">
    <source>
        <dbReference type="ARBA" id="ARBA00004651"/>
    </source>
</evidence>
<feature type="non-terminal residue" evidence="9">
    <location>
        <position position="371"/>
    </location>
</feature>
<evidence type="ECO:0000256" key="4">
    <source>
        <dbReference type="ARBA" id="ARBA00022989"/>
    </source>
</evidence>
<name>A0A482W8B8_ASBVE</name>
<evidence type="ECO:0000256" key="3">
    <source>
        <dbReference type="ARBA" id="ARBA00022692"/>
    </source>
</evidence>
<dbReference type="GO" id="GO:0007635">
    <property type="term" value="P:chemosensory behavior"/>
    <property type="evidence" value="ECO:0007669"/>
    <property type="project" value="TreeGrafter"/>
</dbReference>
<protein>
    <recommendedName>
        <fullName evidence="8">Gustatory receptor</fullName>
    </recommendedName>
</protein>
<dbReference type="GO" id="GO:0030425">
    <property type="term" value="C:dendrite"/>
    <property type="evidence" value="ECO:0007669"/>
    <property type="project" value="TreeGrafter"/>
</dbReference>
<dbReference type="AlphaFoldDB" id="A0A482W8B8"/>
<dbReference type="GO" id="GO:0007165">
    <property type="term" value="P:signal transduction"/>
    <property type="evidence" value="ECO:0007669"/>
    <property type="project" value="UniProtKB-KW"/>
</dbReference>
<feature type="transmembrane region" description="Helical" evidence="8">
    <location>
        <begin position="262"/>
        <end position="282"/>
    </location>
</feature>
<sequence>MSFKLLKVMFTVGKFLVITPSRIEMGEDAFPRKAHVFLMIGLVTAGLLASSIYRGPYYMEYIPMKMATQILLDASLYMLNIYSILTTIRKKPQWCRLIKNLKKTQNISIGETQNYWWFALANAIFWVIQFYESFIFTKMMGVGFYAQYGVEYVQLYLQFFIYFLLQVFLKMFKSRYQSITKTLSDELYLMVQLQRRPLVREGHSLTYLNKIKHNICVLKETVDTFNDIFGWPIVFIITFTSLQVLIYLQGLFVRSRRTLETIIYNVAVILWHCAATFFNIFLCDSVSHEGQKILTLAYSMEKYLLKQGENENEELSRFISVVKDNYPNFSAARFFSVDRTTVFGIFDAIITFLIVMIQFESNHESKGSGFD</sequence>
<dbReference type="GO" id="GO:0008049">
    <property type="term" value="P:male courtship behavior"/>
    <property type="evidence" value="ECO:0007669"/>
    <property type="project" value="TreeGrafter"/>
</dbReference>
<evidence type="ECO:0000256" key="6">
    <source>
        <dbReference type="ARBA" id="ARBA00023170"/>
    </source>
</evidence>
<keyword evidence="2 8" id="KW-1003">Cell membrane</keyword>
<evidence type="ECO:0000256" key="7">
    <source>
        <dbReference type="ARBA" id="ARBA00023224"/>
    </source>
</evidence>
<comment type="similarity">
    <text evidence="8">Belongs to the insect chemoreceptor superfamily. Gustatory receptor (GR) family.</text>
</comment>
<keyword evidence="5 8" id="KW-0472">Membrane</keyword>
<dbReference type="GO" id="GO:0043025">
    <property type="term" value="C:neuronal cell body"/>
    <property type="evidence" value="ECO:0007669"/>
    <property type="project" value="TreeGrafter"/>
</dbReference>
<comment type="caution">
    <text evidence="9">The sequence shown here is derived from an EMBL/GenBank/DDBJ whole genome shotgun (WGS) entry which is preliminary data.</text>
</comment>
<dbReference type="OrthoDB" id="5795306at2759"/>
<feature type="transmembrane region" description="Helical" evidence="8">
    <location>
        <begin position="228"/>
        <end position="250"/>
    </location>
</feature>
<comment type="subcellular location">
    <subcellularLocation>
        <location evidence="1 8">Cell membrane</location>
        <topology evidence="1 8">Multi-pass membrane protein</topology>
    </subcellularLocation>
</comment>
<dbReference type="GO" id="GO:0005886">
    <property type="term" value="C:plasma membrane"/>
    <property type="evidence" value="ECO:0007669"/>
    <property type="project" value="UniProtKB-SubCell"/>
</dbReference>